<proteinExistence type="predicted"/>
<gene>
    <name evidence="2" type="ORF">DSM104635_03454</name>
</gene>
<reference evidence="3" key="1">
    <citation type="submission" date="2019-12" db="EMBL/GenBank/DDBJ databases">
        <title>Complete genome of Terracaulis silvestris 0127_4.</title>
        <authorList>
            <person name="Vieira S."/>
            <person name="Riedel T."/>
            <person name="Sproer C."/>
            <person name="Pascual J."/>
            <person name="Boedeker C."/>
            <person name="Overmann J."/>
        </authorList>
    </citation>
    <scope>NUCLEOTIDE SEQUENCE [LARGE SCALE GENOMIC DNA]</scope>
    <source>
        <strain evidence="3">0127_4</strain>
    </source>
</reference>
<evidence type="ECO:0000313" key="3">
    <source>
        <dbReference type="Proteomes" id="UP000431269"/>
    </source>
</evidence>
<accession>A0A6I6MW16</accession>
<keyword evidence="3" id="KW-1185">Reference proteome</keyword>
<dbReference type="RefSeq" id="WP_158767374.1">
    <property type="nucleotide sequence ID" value="NZ_CP047045.1"/>
</dbReference>
<dbReference type="Pfam" id="PF04964">
    <property type="entry name" value="Flp_Fap"/>
    <property type="match status" value="1"/>
</dbReference>
<keyword evidence="1" id="KW-0812">Transmembrane</keyword>
<keyword evidence="1" id="KW-0472">Membrane</keyword>
<organism evidence="2 3">
    <name type="scientific">Terricaulis silvestris</name>
    <dbReference type="NCBI Taxonomy" id="2686094"/>
    <lineage>
        <taxon>Bacteria</taxon>
        <taxon>Pseudomonadati</taxon>
        <taxon>Pseudomonadota</taxon>
        <taxon>Alphaproteobacteria</taxon>
        <taxon>Caulobacterales</taxon>
        <taxon>Caulobacteraceae</taxon>
        <taxon>Terricaulis</taxon>
    </lineage>
</organism>
<feature type="transmembrane region" description="Helical" evidence="1">
    <location>
        <begin position="24"/>
        <end position="46"/>
    </location>
</feature>
<dbReference type="EMBL" id="CP047045">
    <property type="protein sequence ID" value="QGZ96594.1"/>
    <property type="molecule type" value="Genomic_DNA"/>
</dbReference>
<sequence>MNKLIVKAQVALNSFKRNESGATLVEYSLLIGLITVLVVAAVFGIGGWAQTQWTSLCTAVGATC</sequence>
<evidence type="ECO:0000313" key="2">
    <source>
        <dbReference type="EMBL" id="QGZ96594.1"/>
    </source>
</evidence>
<dbReference type="Proteomes" id="UP000431269">
    <property type="component" value="Chromosome"/>
</dbReference>
<dbReference type="KEGG" id="tsv:DSM104635_03454"/>
<protein>
    <submittedName>
        <fullName evidence="2">Flp pilus assembly protein, pilin Flp</fullName>
    </submittedName>
</protein>
<dbReference type="InterPro" id="IPR007047">
    <property type="entry name" value="Flp_Fap"/>
</dbReference>
<name>A0A6I6MW16_9CAUL</name>
<evidence type="ECO:0000256" key="1">
    <source>
        <dbReference type="SAM" id="Phobius"/>
    </source>
</evidence>
<dbReference type="AlphaFoldDB" id="A0A6I6MW16"/>
<keyword evidence="1" id="KW-1133">Transmembrane helix</keyword>